<comment type="caution">
    <text evidence="3">The sequence shown here is derived from an EMBL/GenBank/DDBJ whole genome shotgun (WGS) entry which is preliminary data.</text>
</comment>
<dbReference type="PANTHER" id="PTHR46809">
    <property type="entry name" value="STROMAL CELL-DERIVED FACTOR 2-LIKE PROTEIN"/>
    <property type="match status" value="1"/>
</dbReference>
<protein>
    <recommendedName>
        <fullName evidence="2">MIR domain-containing protein</fullName>
    </recommendedName>
</protein>
<evidence type="ECO:0000313" key="3">
    <source>
        <dbReference type="EMBL" id="CAD8063983.1"/>
    </source>
</evidence>
<evidence type="ECO:0000313" key="4">
    <source>
        <dbReference type="Proteomes" id="UP000688137"/>
    </source>
</evidence>
<feature type="signal peptide" evidence="1">
    <location>
        <begin position="1"/>
        <end position="16"/>
    </location>
</feature>
<dbReference type="Proteomes" id="UP000688137">
    <property type="component" value="Unassembled WGS sequence"/>
</dbReference>
<feature type="domain" description="MIR" evidence="2">
    <location>
        <begin position="95"/>
        <end position="150"/>
    </location>
</feature>
<dbReference type="Pfam" id="PF02815">
    <property type="entry name" value="MIR"/>
    <property type="match status" value="1"/>
</dbReference>
<feature type="chain" id="PRO_5035813845" description="MIR domain-containing protein" evidence="1">
    <location>
        <begin position="17"/>
        <end position="261"/>
    </location>
</feature>
<dbReference type="InterPro" id="IPR016093">
    <property type="entry name" value="MIR_motif"/>
</dbReference>
<dbReference type="CDD" id="cd23279">
    <property type="entry name" value="beta-trefoil_MIR_SDF2-like"/>
    <property type="match status" value="1"/>
</dbReference>
<dbReference type="PROSITE" id="PS50919">
    <property type="entry name" value="MIR"/>
    <property type="match status" value="2"/>
</dbReference>
<sequence>MIKWFCILIIIENLLAQDFHVTIEEIEEEINKKKIYYGSTVRIEHQTSEYFLHSHLVSYGSGSGQQSVTGMQADHDYNSLWTIKECYNQPLKKYDDQIKCGDCIRLEHMLTNRNLHSHPHQAPFSGNQEVSAYGDNGNGDSSDDWILECVDNKNGDHFQASMWFYLKHKLTSKYLRSNKKDNFNQRNCGYHCPIEGQLEISAQTTKNADAKWKIYSGLFYQLPQQIEDDYEQDGRHCNTYGQCDDIDDDDDEFETVIQKDL</sequence>
<dbReference type="PANTHER" id="PTHR46809:SF2">
    <property type="entry name" value="GH21273P"/>
    <property type="match status" value="1"/>
</dbReference>
<dbReference type="OMA" id="NYWRAME"/>
<organism evidence="3 4">
    <name type="scientific">Paramecium primaurelia</name>
    <dbReference type="NCBI Taxonomy" id="5886"/>
    <lineage>
        <taxon>Eukaryota</taxon>
        <taxon>Sar</taxon>
        <taxon>Alveolata</taxon>
        <taxon>Ciliophora</taxon>
        <taxon>Intramacronucleata</taxon>
        <taxon>Oligohymenophorea</taxon>
        <taxon>Peniculida</taxon>
        <taxon>Parameciidae</taxon>
        <taxon>Paramecium</taxon>
    </lineage>
</organism>
<gene>
    <name evidence="3" type="ORF">PPRIM_AZ9-3.1.T0350238</name>
</gene>
<feature type="domain" description="MIR" evidence="2">
    <location>
        <begin position="32"/>
        <end position="86"/>
    </location>
</feature>
<accession>A0A8S1LEJ4</accession>
<evidence type="ECO:0000256" key="1">
    <source>
        <dbReference type="SAM" id="SignalP"/>
    </source>
</evidence>
<proteinExistence type="predicted"/>
<name>A0A8S1LEJ4_PARPR</name>
<evidence type="ECO:0000259" key="2">
    <source>
        <dbReference type="PROSITE" id="PS50919"/>
    </source>
</evidence>
<dbReference type="SMART" id="SM00472">
    <property type="entry name" value="MIR"/>
    <property type="match status" value="3"/>
</dbReference>
<keyword evidence="1" id="KW-0732">Signal</keyword>
<dbReference type="AlphaFoldDB" id="A0A8S1LEJ4"/>
<keyword evidence="4" id="KW-1185">Reference proteome</keyword>
<dbReference type="EMBL" id="CAJJDM010000034">
    <property type="protein sequence ID" value="CAD8063983.1"/>
    <property type="molecule type" value="Genomic_DNA"/>
</dbReference>
<reference evidence="3" key="1">
    <citation type="submission" date="2021-01" db="EMBL/GenBank/DDBJ databases">
        <authorList>
            <consortium name="Genoscope - CEA"/>
            <person name="William W."/>
        </authorList>
    </citation>
    <scope>NUCLEOTIDE SEQUENCE</scope>
</reference>